<evidence type="ECO:0000313" key="1">
    <source>
        <dbReference type="EMBL" id="CAG7728633.1"/>
    </source>
</evidence>
<organism evidence="1 2">
    <name type="scientific">Allacma fusca</name>
    <dbReference type="NCBI Taxonomy" id="39272"/>
    <lineage>
        <taxon>Eukaryota</taxon>
        <taxon>Metazoa</taxon>
        <taxon>Ecdysozoa</taxon>
        <taxon>Arthropoda</taxon>
        <taxon>Hexapoda</taxon>
        <taxon>Collembola</taxon>
        <taxon>Symphypleona</taxon>
        <taxon>Sminthuridae</taxon>
        <taxon>Allacma</taxon>
    </lineage>
</organism>
<protein>
    <submittedName>
        <fullName evidence="1">Uncharacterized protein</fullName>
    </submittedName>
</protein>
<keyword evidence="2" id="KW-1185">Reference proteome</keyword>
<accession>A0A8J2JW78</accession>
<dbReference type="Pfam" id="PF04910">
    <property type="entry name" value="Tcf25"/>
    <property type="match status" value="1"/>
</dbReference>
<name>A0A8J2JW78_9HEXA</name>
<sequence length="105" mass="12168">MKYLKTGDGFSYWKFCHSLEYQAIQKNFIRAVDSLQIESIMAILKVHTYHIDSHIQMSDMAKSGEDMQVAAELIETALHGMEAAFDSHFSLLSPMNRLEYKYQEN</sequence>
<dbReference type="PANTHER" id="PTHR22684">
    <property type="entry name" value="NULP1-RELATED"/>
    <property type="match status" value="1"/>
</dbReference>
<dbReference type="EMBL" id="CAJVCH010166082">
    <property type="protein sequence ID" value="CAG7728633.1"/>
    <property type="molecule type" value="Genomic_DNA"/>
</dbReference>
<comment type="caution">
    <text evidence="1">The sequence shown here is derived from an EMBL/GenBank/DDBJ whole genome shotgun (WGS) entry which is preliminary data.</text>
</comment>
<reference evidence="1" key="1">
    <citation type="submission" date="2021-06" db="EMBL/GenBank/DDBJ databases">
        <authorList>
            <person name="Hodson N. C."/>
            <person name="Mongue J. A."/>
            <person name="Jaron S. K."/>
        </authorList>
    </citation>
    <scope>NUCLEOTIDE SEQUENCE</scope>
</reference>
<proteinExistence type="predicted"/>
<feature type="non-terminal residue" evidence="1">
    <location>
        <position position="1"/>
    </location>
</feature>
<dbReference type="OrthoDB" id="205993at2759"/>
<evidence type="ECO:0000313" key="2">
    <source>
        <dbReference type="Proteomes" id="UP000708208"/>
    </source>
</evidence>
<dbReference type="Proteomes" id="UP000708208">
    <property type="component" value="Unassembled WGS sequence"/>
</dbReference>
<dbReference type="AlphaFoldDB" id="A0A8J2JW78"/>
<dbReference type="InterPro" id="IPR006994">
    <property type="entry name" value="TCF25/Rqc1"/>
</dbReference>
<dbReference type="GO" id="GO:1990112">
    <property type="term" value="C:RQC complex"/>
    <property type="evidence" value="ECO:0007669"/>
    <property type="project" value="TreeGrafter"/>
</dbReference>
<dbReference type="PANTHER" id="PTHR22684:SF0">
    <property type="entry name" value="RIBOSOME QUALITY CONTROL COMPLEX SUBUNIT TCF25"/>
    <property type="match status" value="1"/>
</dbReference>
<gene>
    <name evidence="1" type="ORF">AFUS01_LOCUS17397</name>
</gene>